<dbReference type="KEGG" id="dvn:HQ394_16935"/>
<dbReference type="EMBL" id="CP053923">
    <property type="protein sequence ID" value="QNT70697.1"/>
    <property type="molecule type" value="Genomic_DNA"/>
</dbReference>
<dbReference type="Gene3D" id="3.40.50.150">
    <property type="entry name" value="Vaccinia Virus protein VP39"/>
    <property type="match status" value="1"/>
</dbReference>
<feature type="region of interest" description="Disordered" evidence="1">
    <location>
        <begin position="1"/>
        <end position="28"/>
    </location>
</feature>
<name>A0A7H1N4R1_9PROT</name>
<dbReference type="CDD" id="cd02440">
    <property type="entry name" value="AdoMet_MTases"/>
    <property type="match status" value="1"/>
</dbReference>
<evidence type="ECO:0000313" key="4">
    <source>
        <dbReference type="Proteomes" id="UP000516369"/>
    </source>
</evidence>
<dbReference type="PANTHER" id="PTHR43861:SF1">
    <property type="entry name" value="TRANS-ACONITATE 2-METHYLTRANSFERASE"/>
    <property type="match status" value="1"/>
</dbReference>
<dbReference type="GO" id="GO:0032259">
    <property type="term" value="P:methylation"/>
    <property type="evidence" value="ECO:0007669"/>
    <property type="project" value="UniProtKB-KW"/>
</dbReference>
<dbReference type="GO" id="GO:0008757">
    <property type="term" value="F:S-adenosylmethionine-dependent methyltransferase activity"/>
    <property type="evidence" value="ECO:0007669"/>
    <property type="project" value="InterPro"/>
</dbReference>
<dbReference type="AlphaFoldDB" id="A0A7H1N4R1"/>
<evidence type="ECO:0000259" key="2">
    <source>
        <dbReference type="Pfam" id="PF08241"/>
    </source>
</evidence>
<dbReference type="PANTHER" id="PTHR43861">
    <property type="entry name" value="TRANS-ACONITATE 2-METHYLTRANSFERASE-RELATED"/>
    <property type="match status" value="1"/>
</dbReference>
<organism evidence="3 4">
    <name type="scientific">Defluviicoccus vanus</name>
    <dbReference type="NCBI Taxonomy" id="111831"/>
    <lineage>
        <taxon>Bacteria</taxon>
        <taxon>Pseudomonadati</taxon>
        <taxon>Pseudomonadota</taxon>
        <taxon>Alphaproteobacteria</taxon>
        <taxon>Rhodospirillales</taxon>
        <taxon>Rhodospirillaceae</taxon>
        <taxon>Defluviicoccus</taxon>
    </lineage>
</organism>
<evidence type="ECO:0000256" key="1">
    <source>
        <dbReference type="SAM" id="MobiDB-lite"/>
    </source>
</evidence>
<keyword evidence="4" id="KW-1185">Reference proteome</keyword>
<accession>A0A7H1N4R1</accession>
<dbReference type="SUPFAM" id="SSF53335">
    <property type="entry name" value="S-adenosyl-L-methionine-dependent methyltransferases"/>
    <property type="match status" value="1"/>
</dbReference>
<proteinExistence type="predicted"/>
<dbReference type="RefSeq" id="WP_190261171.1">
    <property type="nucleotide sequence ID" value="NZ_CP053923.1"/>
</dbReference>
<sequence length="272" mass="28336">MADKERVERSGASSTATGQITPDGTAADWDPNGYATHAGFVPVLGEPVLQLLAPQPGERILDLGCGDGTLTRALAKAGARVVGVDASPAQVAAAVARGLDARVMDGAALHFDGEFDAVFSNAALHWMGAPDPVLAGVYRALRPGGRFIGEMGGHGNVAAIRVALAAVLLARGVKQIPAPWVFPTADAYAAALARNGFSVDSIALFPRQTALPTNMDGWLDTFAAGYFAALPTTERAAARAAAIDLLRPVLCDAAGHWMADYVRLRFAAHRRD</sequence>
<keyword evidence="3" id="KW-0808">Transferase</keyword>
<feature type="compositionally biased region" description="Polar residues" evidence="1">
    <location>
        <begin position="11"/>
        <end position="22"/>
    </location>
</feature>
<dbReference type="Proteomes" id="UP000516369">
    <property type="component" value="Chromosome"/>
</dbReference>
<protein>
    <submittedName>
        <fullName evidence="3">Class I SAM-dependent methyltransferase</fullName>
    </submittedName>
</protein>
<reference evidence="3 4" key="1">
    <citation type="submission" date="2020-05" db="EMBL/GenBank/DDBJ databases">
        <title>Complete closed genome sequence of Defluviicoccus vanus.</title>
        <authorList>
            <person name="Bessarab I."/>
            <person name="Arumugam K."/>
            <person name="Maszenan A.M."/>
            <person name="Seviour R.J."/>
            <person name="Williams R.B."/>
        </authorList>
    </citation>
    <scope>NUCLEOTIDE SEQUENCE [LARGE SCALE GENOMIC DNA]</scope>
    <source>
        <strain evidence="3 4">Ben 114</strain>
    </source>
</reference>
<gene>
    <name evidence="3" type="ORF">HQ394_16935</name>
</gene>
<dbReference type="InterPro" id="IPR013216">
    <property type="entry name" value="Methyltransf_11"/>
</dbReference>
<dbReference type="InterPro" id="IPR029063">
    <property type="entry name" value="SAM-dependent_MTases_sf"/>
</dbReference>
<keyword evidence="3" id="KW-0489">Methyltransferase</keyword>
<feature type="domain" description="Methyltransferase type 11" evidence="2">
    <location>
        <begin position="61"/>
        <end position="148"/>
    </location>
</feature>
<evidence type="ECO:0000313" key="3">
    <source>
        <dbReference type="EMBL" id="QNT70697.1"/>
    </source>
</evidence>
<dbReference type="Pfam" id="PF08241">
    <property type="entry name" value="Methyltransf_11"/>
    <property type="match status" value="1"/>
</dbReference>